<comment type="caution">
    <text evidence="2">The sequence shown here is derived from an EMBL/GenBank/DDBJ whole genome shotgun (WGS) entry which is preliminary data.</text>
</comment>
<keyword evidence="3" id="KW-1185">Reference proteome</keyword>
<sequence length="93" mass="10975">MPIWRQNTLIFRSVRKFLSFLSLPGRFPKDPQGKIRHLLSDRNGLDLKIRTFQRRFRRSPSRQILCVGRIRADHPPHSPESSEKIRNASPNED</sequence>
<evidence type="ECO:0000256" key="1">
    <source>
        <dbReference type="SAM" id="MobiDB-lite"/>
    </source>
</evidence>
<reference evidence="3" key="1">
    <citation type="submission" date="2018-05" db="EMBL/GenBank/DDBJ databases">
        <title>Leptospira yasudae sp. nov. and Leptospira stimsonii sp. nov., two pathogenic species of the genus Leptospira isolated from environmental sources.</title>
        <authorList>
            <person name="Casanovas-Massana A."/>
            <person name="Hamond C."/>
            <person name="Santos L.A."/>
            <person name="Hacker K.P."/>
            <person name="Balassiano I."/>
            <person name="Medeiros M.A."/>
            <person name="Reis M.G."/>
            <person name="Ko A.I."/>
            <person name="Wunder E.A."/>
        </authorList>
    </citation>
    <scope>NUCLEOTIDE SEQUENCE [LARGE SCALE GENOMIC DNA]</scope>
    <source>
        <strain evidence="3">B21</strain>
    </source>
</reference>
<organism evidence="2 3">
    <name type="scientific">Leptospira yasudae</name>
    <dbReference type="NCBI Taxonomy" id="2202201"/>
    <lineage>
        <taxon>Bacteria</taxon>
        <taxon>Pseudomonadati</taxon>
        <taxon>Spirochaetota</taxon>
        <taxon>Spirochaetia</taxon>
        <taxon>Leptospirales</taxon>
        <taxon>Leptospiraceae</taxon>
        <taxon>Leptospira</taxon>
    </lineage>
</organism>
<feature type="region of interest" description="Disordered" evidence="1">
    <location>
        <begin position="68"/>
        <end position="93"/>
    </location>
</feature>
<name>A0ABX9M4H9_9LEPT</name>
<accession>A0ABX9M4H9</accession>
<proteinExistence type="predicted"/>
<reference evidence="2 3" key="2">
    <citation type="journal article" date="2020" name="Int. J. Syst. Evol. Microbiol.">
        <title>Leptospira yasudae sp. nov. and Leptospira stimsonii sp. nov., two new species of the pathogenic group isolated from environmental sources.</title>
        <authorList>
            <person name="Casanovas-Massana A."/>
            <person name="Hamond C."/>
            <person name="Santos L.A."/>
            <person name="de Oliveira D."/>
            <person name="Hacker K.P."/>
            <person name="Balassiano I."/>
            <person name="Costa F."/>
            <person name="Medeiros M.A."/>
            <person name="Reis M.G."/>
            <person name="Ko A.I."/>
            <person name="Wunder E.A."/>
        </authorList>
    </citation>
    <scope>NUCLEOTIDE SEQUENCE [LARGE SCALE GENOMIC DNA]</scope>
    <source>
        <strain evidence="2 3">B21</strain>
    </source>
</reference>
<feature type="compositionally biased region" description="Basic and acidic residues" evidence="1">
    <location>
        <begin position="70"/>
        <end position="86"/>
    </location>
</feature>
<evidence type="ECO:0000313" key="2">
    <source>
        <dbReference type="EMBL" id="RHX80619.1"/>
    </source>
</evidence>
<dbReference type="Proteomes" id="UP000285569">
    <property type="component" value="Unassembled WGS sequence"/>
</dbReference>
<gene>
    <name evidence="2" type="ORF">DLM77_06935</name>
</gene>
<dbReference type="EMBL" id="QHCR01000003">
    <property type="protein sequence ID" value="RHX80619.1"/>
    <property type="molecule type" value="Genomic_DNA"/>
</dbReference>
<protein>
    <submittedName>
        <fullName evidence="2">Uncharacterized protein</fullName>
    </submittedName>
</protein>
<evidence type="ECO:0000313" key="3">
    <source>
        <dbReference type="Proteomes" id="UP000285569"/>
    </source>
</evidence>